<keyword evidence="3" id="KW-1185">Reference proteome</keyword>
<dbReference type="EMBL" id="PJEX01001035">
    <property type="protein sequence ID" value="TKW48429.1"/>
    <property type="molecule type" value="Genomic_DNA"/>
</dbReference>
<dbReference type="InterPro" id="IPR002937">
    <property type="entry name" value="Amino_oxidase"/>
</dbReference>
<sequence>MTREAPIRVALVGTGLAGLTTAYLLQNDQQRRYAVTLFEQAESLSFDSASVAIRDERSGHVERVDLPMRALAGGYYANVMRMYDHLGIPYHPIRFLFSFAKASSSPPANPQGQGAPGRAPGEYFVHASNLHQIPPWPGSRGVLAHLFWFTVACFLVRPHGERAGGGGETLDAYVGRIWLPRRYVTHYLLPLMSSVSTCSHDEMLAFPASDVVNYKRLTHGQQHYTVCGGVHQVEGRLAAGMRDVRLGARVAEVAPTSDGTVRIRWQSTTSSGLEPLQEDVFDRVILAVSPDIAGKIFSPLQTTLGSIPTTRVESSVLRPANSTPSQQPLTLVEDESSHPKACSLHRGSAIPQQVICLRTDFAAAAAAVAGEVRTEALHTMPGGTVVSTCPLDPQAEAKRVLRTARFTRTLRTTESRAAIRRIMGETGRGSDKKTDPVRDAGDFWVNGQDNVWLTGAWCWDGMVLLEGCLVSAMRIANDFGVEVPWTR</sequence>
<dbReference type="Pfam" id="PF01593">
    <property type="entry name" value="Amino_oxidase"/>
    <property type="match status" value="1"/>
</dbReference>
<dbReference type="Proteomes" id="UP000310108">
    <property type="component" value="Unassembled WGS sequence"/>
</dbReference>
<dbReference type="AlphaFoldDB" id="A0A4U6X116"/>
<accession>A0A4U6X116</accession>
<dbReference type="PANTHER" id="PTHR42923:SF42">
    <property type="entry name" value="AMINE OXIDASE DOMAIN-CONTAINING PROTEIN"/>
    <property type="match status" value="1"/>
</dbReference>
<dbReference type="InterPro" id="IPR036188">
    <property type="entry name" value="FAD/NAD-bd_sf"/>
</dbReference>
<dbReference type="Gene3D" id="3.50.50.60">
    <property type="entry name" value="FAD/NAD(P)-binding domain"/>
    <property type="match status" value="1"/>
</dbReference>
<reference evidence="2 3" key="1">
    <citation type="journal article" date="2019" name="PLoS ONE">
        <title>Comparative genome analysis indicates high evolutionary potential of pathogenicity genes in Colletotrichum tanaceti.</title>
        <authorList>
            <person name="Lelwala R.V."/>
            <person name="Korhonen P.K."/>
            <person name="Young N.D."/>
            <person name="Scott J.B."/>
            <person name="Ades P.A."/>
            <person name="Gasser R.B."/>
            <person name="Taylor P.W.J."/>
        </authorList>
    </citation>
    <scope>NUCLEOTIDE SEQUENCE [LARGE SCALE GENOMIC DNA]</scope>
    <source>
        <strain evidence="2">BRIP57314</strain>
    </source>
</reference>
<protein>
    <recommendedName>
        <fullName evidence="1">Amine oxidase domain-containing protein</fullName>
    </recommendedName>
</protein>
<dbReference type="InterPro" id="IPR050464">
    <property type="entry name" value="Zeta_carotene_desat/Oxidored"/>
</dbReference>
<name>A0A4U6X116_9PEZI</name>
<dbReference type="SUPFAM" id="SSF51905">
    <property type="entry name" value="FAD/NAD(P)-binding domain"/>
    <property type="match status" value="1"/>
</dbReference>
<dbReference type="GO" id="GO:0016491">
    <property type="term" value="F:oxidoreductase activity"/>
    <property type="evidence" value="ECO:0007669"/>
    <property type="project" value="InterPro"/>
</dbReference>
<dbReference type="PANTHER" id="PTHR42923">
    <property type="entry name" value="PROTOPORPHYRINOGEN OXIDASE"/>
    <property type="match status" value="1"/>
</dbReference>
<evidence type="ECO:0000313" key="2">
    <source>
        <dbReference type="EMBL" id="TKW48429.1"/>
    </source>
</evidence>
<evidence type="ECO:0000313" key="3">
    <source>
        <dbReference type="Proteomes" id="UP000310108"/>
    </source>
</evidence>
<gene>
    <name evidence="2" type="ORF">CTA1_3151</name>
</gene>
<comment type="caution">
    <text evidence="2">The sequence shown here is derived from an EMBL/GenBank/DDBJ whole genome shotgun (WGS) entry which is preliminary data.</text>
</comment>
<evidence type="ECO:0000259" key="1">
    <source>
        <dbReference type="Pfam" id="PF01593"/>
    </source>
</evidence>
<organism evidence="2 3">
    <name type="scientific">Colletotrichum tanaceti</name>
    <dbReference type="NCBI Taxonomy" id="1306861"/>
    <lineage>
        <taxon>Eukaryota</taxon>
        <taxon>Fungi</taxon>
        <taxon>Dikarya</taxon>
        <taxon>Ascomycota</taxon>
        <taxon>Pezizomycotina</taxon>
        <taxon>Sordariomycetes</taxon>
        <taxon>Hypocreomycetidae</taxon>
        <taxon>Glomerellales</taxon>
        <taxon>Glomerellaceae</taxon>
        <taxon>Colletotrichum</taxon>
        <taxon>Colletotrichum destructivum species complex</taxon>
    </lineage>
</organism>
<proteinExistence type="predicted"/>
<dbReference type="STRING" id="1306861.A0A4U6X116"/>
<feature type="domain" description="Amine oxidase" evidence="1">
    <location>
        <begin position="213"/>
        <end position="301"/>
    </location>
</feature>
<dbReference type="Pfam" id="PF13450">
    <property type="entry name" value="NAD_binding_8"/>
    <property type="match status" value="1"/>
</dbReference>